<proteinExistence type="predicted"/>
<reference evidence="5 6" key="1">
    <citation type="submission" date="2019-04" db="EMBL/GenBank/DDBJ databases">
        <title>Phreatobacter aquaticus sp. nov.</title>
        <authorList>
            <person name="Choi A."/>
        </authorList>
    </citation>
    <scope>NUCLEOTIDE SEQUENCE [LARGE SCALE GENOMIC DNA]</scope>
    <source>
        <strain evidence="5 6">KCTC 52518</strain>
    </source>
</reference>
<dbReference type="PANTHER" id="PTHR11019">
    <property type="entry name" value="HTH-TYPE TRANSCRIPTIONAL REGULATOR NIMR"/>
    <property type="match status" value="1"/>
</dbReference>
<evidence type="ECO:0000256" key="3">
    <source>
        <dbReference type="ARBA" id="ARBA00023163"/>
    </source>
</evidence>
<dbReference type="InterPro" id="IPR011051">
    <property type="entry name" value="RmlC_Cupin_sf"/>
</dbReference>
<dbReference type="EMBL" id="CP039690">
    <property type="protein sequence ID" value="QCI63876.1"/>
    <property type="molecule type" value="Genomic_DNA"/>
</dbReference>
<dbReference type="Gene3D" id="1.10.10.60">
    <property type="entry name" value="Homeodomain-like"/>
    <property type="match status" value="1"/>
</dbReference>
<name>A0A4D7B2U7_9HYPH</name>
<evidence type="ECO:0000259" key="4">
    <source>
        <dbReference type="PROSITE" id="PS01124"/>
    </source>
</evidence>
<dbReference type="SMART" id="SM00342">
    <property type="entry name" value="HTH_ARAC"/>
    <property type="match status" value="1"/>
</dbReference>
<keyword evidence="2" id="KW-0238">DNA-binding</keyword>
<dbReference type="KEGG" id="pstg:E8M01_06225"/>
<dbReference type="AlphaFoldDB" id="A0A4D7B2U7"/>
<dbReference type="GO" id="GO:0043565">
    <property type="term" value="F:sequence-specific DNA binding"/>
    <property type="evidence" value="ECO:0007669"/>
    <property type="project" value="InterPro"/>
</dbReference>
<keyword evidence="1" id="KW-0805">Transcription regulation</keyword>
<accession>A0A4D7B2U7</accession>
<dbReference type="Proteomes" id="UP000298781">
    <property type="component" value="Chromosome"/>
</dbReference>
<dbReference type="InterPro" id="IPR018060">
    <property type="entry name" value="HTH_AraC"/>
</dbReference>
<dbReference type="RefSeq" id="WP_136959333.1">
    <property type="nucleotide sequence ID" value="NZ_CP039690.1"/>
</dbReference>
<protein>
    <submittedName>
        <fullName evidence="5">AraC family transcriptional regulator</fullName>
    </submittedName>
</protein>
<evidence type="ECO:0000256" key="2">
    <source>
        <dbReference type="ARBA" id="ARBA00023125"/>
    </source>
</evidence>
<dbReference type="PROSITE" id="PS00041">
    <property type="entry name" value="HTH_ARAC_FAMILY_1"/>
    <property type="match status" value="1"/>
</dbReference>
<dbReference type="PROSITE" id="PS01124">
    <property type="entry name" value="HTH_ARAC_FAMILY_2"/>
    <property type="match status" value="1"/>
</dbReference>
<dbReference type="OrthoDB" id="9804543at2"/>
<feature type="domain" description="HTH araC/xylS-type" evidence="4">
    <location>
        <begin position="162"/>
        <end position="262"/>
    </location>
</feature>
<organism evidence="5 6">
    <name type="scientific">Phreatobacter stygius</name>
    <dbReference type="NCBI Taxonomy" id="1940610"/>
    <lineage>
        <taxon>Bacteria</taxon>
        <taxon>Pseudomonadati</taxon>
        <taxon>Pseudomonadota</taxon>
        <taxon>Alphaproteobacteria</taxon>
        <taxon>Hyphomicrobiales</taxon>
        <taxon>Phreatobacteraceae</taxon>
        <taxon>Phreatobacter</taxon>
    </lineage>
</organism>
<dbReference type="InterPro" id="IPR009057">
    <property type="entry name" value="Homeodomain-like_sf"/>
</dbReference>
<dbReference type="InterPro" id="IPR014710">
    <property type="entry name" value="RmlC-like_jellyroll"/>
</dbReference>
<dbReference type="PANTHER" id="PTHR11019:SF199">
    <property type="entry name" value="HTH-TYPE TRANSCRIPTIONAL REGULATOR NIMR"/>
    <property type="match status" value="1"/>
</dbReference>
<gene>
    <name evidence="5" type="ORF">E8M01_06225</name>
</gene>
<dbReference type="SUPFAM" id="SSF46689">
    <property type="entry name" value="Homeodomain-like"/>
    <property type="match status" value="1"/>
</dbReference>
<sequence length="264" mass="27956">MKDVTPTPVDKTPDTAFEAGIGVLARRYPQGTHLALHRHETAQLIFAVSGTMQVTTPTGRWLVPPERAVWVPARFAHAIDMLSDVEMRSTYVAAGAAHDGWVAAAPGQDRVIAVSGLLRALILAQFDQPLAPGRRRAVTALLLDEVARAEAAPTFVPMPKSPAMIRLAESVVADPAGAADLADLAARAGTSVRTASRLFPAETALTFKAWRQRARIMAAIQVLGRGVSVKEAARSLGFSSSAAFGAAFRSVTGKTPGGFFEPRP</sequence>
<dbReference type="Gene3D" id="2.60.120.10">
    <property type="entry name" value="Jelly Rolls"/>
    <property type="match status" value="1"/>
</dbReference>
<evidence type="ECO:0000313" key="5">
    <source>
        <dbReference type="EMBL" id="QCI63876.1"/>
    </source>
</evidence>
<dbReference type="SUPFAM" id="SSF51182">
    <property type="entry name" value="RmlC-like cupins"/>
    <property type="match status" value="1"/>
</dbReference>
<dbReference type="CDD" id="cd06124">
    <property type="entry name" value="cupin_NimR-like_N"/>
    <property type="match status" value="1"/>
</dbReference>
<keyword evidence="3" id="KW-0804">Transcription</keyword>
<evidence type="ECO:0000256" key="1">
    <source>
        <dbReference type="ARBA" id="ARBA00023015"/>
    </source>
</evidence>
<keyword evidence="6" id="KW-1185">Reference proteome</keyword>
<dbReference type="InterPro" id="IPR018062">
    <property type="entry name" value="HTH_AraC-typ_CS"/>
</dbReference>
<dbReference type="Pfam" id="PF12833">
    <property type="entry name" value="HTH_18"/>
    <property type="match status" value="1"/>
</dbReference>
<dbReference type="GO" id="GO:0003700">
    <property type="term" value="F:DNA-binding transcription factor activity"/>
    <property type="evidence" value="ECO:0007669"/>
    <property type="project" value="InterPro"/>
</dbReference>
<evidence type="ECO:0000313" key="6">
    <source>
        <dbReference type="Proteomes" id="UP000298781"/>
    </source>
</evidence>